<dbReference type="SMART" id="SM00731">
    <property type="entry name" value="SprT"/>
    <property type="match status" value="1"/>
</dbReference>
<feature type="region of interest" description="Disordered" evidence="1">
    <location>
        <begin position="142"/>
        <end position="208"/>
    </location>
</feature>
<feature type="compositionally biased region" description="Low complexity" evidence="1">
    <location>
        <begin position="175"/>
        <end position="189"/>
    </location>
</feature>
<evidence type="ECO:0000313" key="4">
    <source>
        <dbReference type="Proteomes" id="UP001150569"/>
    </source>
</evidence>
<gene>
    <name evidence="3" type="ORF">IWQ60_007193</name>
</gene>
<sequence>MSRPAARIEVDSDSTDEWFTAESVLSTNSATIPRRTAGSGTVSSANASPVLATGRRRRLRRVVVVSDSECESEADEGIVCASPVRTDLGKRSVLGRGGNQSSTTSKQPTQHSTEAVPPAGTLVDRLHQRLEKIVTVVLSSDDNTDTDIKEPASADDSAAGARRGKAVLNLPVWRPSPTRSPRRTATARPKPTRRRPIPPAAPLSLSPPASKASTIVAVTPAQPSRRSFIRDRTALARDLYTQFNTQIFRTLLPADLSIEWSATLNKTAGRAYTGWRTKDVERQCRIELAAKVVDSVERLRETLLHELCHCAVWMIDGAREGHGPVFKKWAQRAMRAFPDIPVTTRHTYAIDYKYKYQCTGSQCTAVYGRHSKSIDTSRQVCGRCKSRLHLVDRHGEAVAAKSLNAYQQFVKENYARLRAENSSLNRQQLMKLVSEQYKTRHTAPTVAALGETLASVALA</sequence>
<evidence type="ECO:0000313" key="3">
    <source>
        <dbReference type="EMBL" id="KAJ1919651.1"/>
    </source>
</evidence>
<evidence type="ECO:0000259" key="2">
    <source>
        <dbReference type="SMART" id="SM00731"/>
    </source>
</evidence>
<reference evidence="3" key="1">
    <citation type="submission" date="2022-07" db="EMBL/GenBank/DDBJ databases">
        <title>Phylogenomic reconstructions and comparative analyses of Kickxellomycotina fungi.</title>
        <authorList>
            <person name="Reynolds N.K."/>
            <person name="Stajich J.E."/>
            <person name="Barry K."/>
            <person name="Grigoriev I.V."/>
            <person name="Crous P."/>
            <person name="Smith M.E."/>
        </authorList>
    </citation>
    <scope>NUCLEOTIDE SEQUENCE</scope>
    <source>
        <strain evidence="3">RSA 861</strain>
    </source>
</reference>
<dbReference type="GO" id="GO:0006950">
    <property type="term" value="P:response to stress"/>
    <property type="evidence" value="ECO:0007669"/>
    <property type="project" value="UniProtKB-ARBA"/>
</dbReference>
<feature type="region of interest" description="Disordered" evidence="1">
    <location>
        <begin position="89"/>
        <end position="120"/>
    </location>
</feature>
<comment type="caution">
    <text evidence="3">The sequence shown here is derived from an EMBL/GenBank/DDBJ whole genome shotgun (WGS) entry which is preliminary data.</text>
</comment>
<keyword evidence="4" id="KW-1185">Reference proteome</keyword>
<feature type="compositionally biased region" description="Polar residues" evidence="1">
    <location>
        <begin position="99"/>
        <end position="113"/>
    </location>
</feature>
<dbReference type="EMBL" id="JANBPT010000466">
    <property type="protein sequence ID" value="KAJ1919651.1"/>
    <property type="molecule type" value="Genomic_DNA"/>
</dbReference>
<dbReference type="Pfam" id="PF10263">
    <property type="entry name" value="SprT-like"/>
    <property type="match status" value="1"/>
</dbReference>
<dbReference type="InterPro" id="IPR036910">
    <property type="entry name" value="HMG_box_dom_sf"/>
</dbReference>
<organism evidence="3 4">
    <name type="scientific">Tieghemiomyces parasiticus</name>
    <dbReference type="NCBI Taxonomy" id="78921"/>
    <lineage>
        <taxon>Eukaryota</taxon>
        <taxon>Fungi</taxon>
        <taxon>Fungi incertae sedis</taxon>
        <taxon>Zoopagomycota</taxon>
        <taxon>Kickxellomycotina</taxon>
        <taxon>Dimargaritomycetes</taxon>
        <taxon>Dimargaritales</taxon>
        <taxon>Dimargaritaceae</taxon>
        <taxon>Tieghemiomyces</taxon>
    </lineage>
</organism>
<name>A0A9W8A2L7_9FUNG</name>
<accession>A0A9W8A2L7</accession>
<protein>
    <recommendedName>
        <fullName evidence="2">SprT-like domain-containing protein</fullName>
    </recommendedName>
</protein>
<dbReference type="OrthoDB" id="20772at2759"/>
<dbReference type="InterPro" id="IPR006640">
    <property type="entry name" value="SprT-like_domain"/>
</dbReference>
<dbReference type="GO" id="GO:0005634">
    <property type="term" value="C:nucleus"/>
    <property type="evidence" value="ECO:0007669"/>
    <property type="project" value="TreeGrafter"/>
</dbReference>
<dbReference type="SUPFAM" id="SSF47095">
    <property type="entry name" value="HMG-box"/>
    <property type="match status" value="1"/>
</dbReference>
<dbReference type="CDD" id="cd00084">
    <property type="entry name" value="HMG-box_SF"/>
    <property type="match status" value="1"/>
</dbReference>
<evidence type="ECO:0000256" key="1">
    <source>
        <dbReference type="SAM" id="MobiDB-lite"/>
    </source>
</evidence>
<dbReference type="PANTHER" id="PTHR23099:SF0">
    <property type="entry name" value="GERM CELL NUCLEAR ACIDIC PROTEIN"/>
    <property type="match status" value="1"/>
</dbReference>
<dbReference type="AlphaFoldDB" id="A0A9W8A2L7"/>
<dbReference type="Proteomes" id="UP001150569">
    <property type="component" value="Unassembled WGS sequence"/>
</dbReference>
<dbReference type="PANTHER" id="PTHR23099">
    <property type="entry name" value="TRANSCRIPTIONAL REGULATOR"/>
    <property type="match status" value="1"/>
</dbReference>
<feature type="domain" description="SprT-like" evidence="2">
    <location>
        <begin position="233"/>
        <end position="391"/>
    </location>
</feature>
<proteinExistence type="predicted"/>